<dbReference type="SMART" id="SM00267">
    <property type="entry name" value="GGDEF"/>
    <property type="match status" value="1"/>
</dbReference>
<feature type="domain" description="GGDEF" evidence="2">
    <location>
        <begin position="115"/>
        <end position="249"/>
    </location>
</feature>
<dbReference type="RefSeq" id="WP_131819187.1">
    <property type="nucleotide sequence ID" value="NZ_FOZG01000001.1"/>
</dbReference>
<dbReference type="AlphaFoldDB" id="A0A1I6JZE4"/>
<organism evidence="3 4">
    <name type="scientific">Sphingomonas jatrophae</name>
    <dbReference type="NCBI Taxonomy" id="1166337"/>
    <lineage>
        <taxon>Bacteria</taxon>
        <taxon>Pseudomonadati</taxon>
        <taxon>Pseudomonadota</taxon>
        <taxon>Alphaproteobacteria</taxon>
        <taxon>Sphingomonadales</taxon>
        <taxon>Sphingomonadaceae</taxon>
        <taxon>Sphingomonas</taxon>
    </lineage>
</organism>
<sequence>MSTHSPARLSIEGGAAFLLATAVTIACVVNGWFDHLCMTLRRSERYELDEFVGAGAVFMTVTAIMLARREWQLRGQLKFVAEQEQTAREAARHDYLTGIPNRLALVERLDDMAGEETALLLIDLDGFKSINDRHGHAGGDEVLKEVSRRLMKIRASERGGFVARLGGDEFGFLLHVQSARDAQAAMRRIARDLARPIHLPEGSVTVGASIGSATATAGRINADTLLRIADTAMYDAKHARQAPRRVGTA</sequence>
<dbReference type="InterPro" id="IPR052163">
    <property type="entry name" value="DGC-Regulatory_Protein"/>
</dbReference>
<keyword evidence="1" id="KW-0472">Membrane</keyword>
<dbReference type="InterPro" id="IPR029787">
    <property type="entry name" value="Nucleotide_cyclase"/>
</dbReference>
<dbReference type="Pfam" id="PF00990">
    <property type="entry name" value="GGDEF"/>
    <property type="match status" value="1"/>
</dbReference>
<dbReference type="Proteomes" id="UP000198824">
    <property type="component" value="Unassembled WGS sequence"/>
</dbReference>
<dbReference type="InterPro" id="IPR043128">
    <property type="entry name" value="Rev_trsase/Diguanyl_cyclase"/>
</dbReference>
<reference evidence="3 4" key="1">
    <citation type="submission" date="2016-10" db="EMBL/GenBank/DDBJ databases">
        <authorList>
            <person name="de Groot N.N."/>
        </authorList>
    </citation>
    <scope>NUCLEOTIDE SEQUENCE [LARGE SCALE GENOMIC DNA]</scope>
    <source>
        <strain evidence="3 4">S5-249</strain>
    </source>
</reference>
<gene>
    <name evidence="3" type="ORF">SAMN05192580_1122</name>
</gene>
<dbReference type="PANTHER" id="PTHR46663:SF2">
    <property type="entry name" value="GGDEF DOMAIN-CONTAINING PROTEIN"/>
    <property type="match status" value="1"/>
</dbReference>
<proteinExistence type="predicted"/>
<dbReference type="STRING" id="1166337.SAMN05192580_1122"/>
<dbReference type="PROSITE" id="PS50887">
    <property type="entry name" value="GGDEF"/>
    <property type="match status" value="1"/>
</dbReference>
<evidence type="ECO:0000313" key="3">
    <source>
        <dbReference type="EMBL" id="SFR84337.1"/>
    </source>
</evidence>
<accession>A0A1I6JZE4</accession>
<keyword evidence="1" id="KW-1133">Transmembrane helix</keyword>
<evidence type="ECO:0000259" key="2">
    <source>
        <dbReference type="PROSITE" id="PS50887"/>
    </source>
</evidence>
<dbReference type="CDD" id="cd01949">
    <property type="entry name" value="GGDEF"/>
    <property type="match status" value="1"/>
</dbReference>
<dbReference type="InterPro" id="IPR000160">
    <property type="entry name" value="GGDEF_dom"/>
</dbReference>
<dbReference type="NCBIfam" id="TIGR00254">
    <property type="entry name" value="GGDEF"/>
    <property type="match status" value="1"/>
</dbReference>
<dbReference type="SUPFAM" id="SSF55073">
    <property type="entry name" value="Nucleotide cyclase"/>
    <property type="match status" value="1"/>
</dbReference>
<feature type="transmembrane region" description="Helical" evidence="1">
    <location>
        <begin position="12"/>
        <end position="31"/>
    </location>
</feature>
<evidence type="ECO:0000313" key="4">
    <source>
        <dbReference type="Proteomes" id="UP000198824"/>
    </source>
</evidence>
<dbReference type="OrthoDB" id="384661at2"/>
<keyword evidence="4" id="KW-1185">Reference proteome</keyword>
<keyword evidence="1" id="KW-0812">Transmembrane</keyword>
<dbReference type="PANTHER" id="PTHR46663">
    <property type="entry name" value="DIGUANYLATE CYCLASE DGCT-RELATED"/>
    <property type="match status" value="1"/>
</dbReference>
<protein>
    <submittedName>
        <fullName evidence="3">Diguanylate cyclase (GGDEF) domain-containing protein</fullName>
    </submittedName>
</protein>
<dbReference type="EMBL" id="FOZG01000001">
    <property type="protein sequence ID" value="SFR84337.1"/>
    <property type="molecule type" value="Genomic_DNA"/>
</dbReference>
<feature type="transmembrane region" description="Helical" evidence="1">
    <location>
        <begin position="51"/>
        <end position="68"/>
    </location>
</feature>
<dbReference type="Gene3D" id="3.30.70.270">
    <property type="match status" value="1"/>
</dbReference>
<name>A0A1I6JZE4_9SPHN</name>
<evidence type="ECO:0000256" key="1">
    <source>
        <dbReference type="SAM" id="Phobius"/>
    </source>
</evidence>